<feature type="domain" description="DUF4408" evidence="3">
    <location>
        <begin position="50"/>
        <end position="82"/>
    </location>
</feature>
<dbReference type="Pfam" id="PF14364">
    <property type="entry name" value="DUF4408"/>
    <property type="match status" value="1"/>
</dbReference>
<dbReference type="InterPro" id="IPR008480">
    <property type="entry name" value="DUF761_pln"/>
</dbReference>
<sequence>MHSRNRRGGGDSWASMGLRAALTSAGVVTVAVALRLAGLPILWFLAAEVPRVYDSALDWIRPPYLYLVINGIIISIAASSRFQKKTPSSDDPPQTQQLAAMDPADLVVQGTEYGAELADDAQTRESIYDKVKEEAKDEVIEEEEFVISRSNWSPKRRKALLEDVSREPPASSVEKPLVSTRFSHRKVAKPSPEGKALGVARKPRRNETLESTWRTITEGRAVPFARHLKKSDTWDTRGERQEAAAVMMRKSETFNERAAAASASPGSGGSSAGRLRREASLGHDELNRRVEAFIKKFNDEMRLQRQESLRHYREMLKLSSALMEKVTKWDPGTAKVAEDIYRFHCRPKLPEDEWVNDFSVISELRMELERTRSYINDLESEQRYGNEKLNQFMKRLAEER</sequence>
<feature type="transmembrane region" description="Helical" evidence="2">
    <location>
        <begin position="21"/>
        <end position="44"/>
    </location>
</feature>
<dbReference type="Proteomes" id="UP000734854">
    <property type="component" value="Unassembled WGS sequence"/>
</dbReference>
<evidence type="ECO:0000313" key="5">
    <source>
        <dbReference type="Proteomes" id="UP000734854"/>
    </source>
</evidence>
<dbReference type="EMBL" id="JACMSC010000005">
    <property type="protein sequence ID" value="KAG6522970.1"/>
    <property type="molecule type" value="Genomic_DNA"/>
</dbReference>
<keyword evidence="5" id="KW-1185">Reference proteome</keyword>
<dbReference type="PANTHER" id="PTHR33098:SF109">
    <property type="entry name" value="OS07G0563400 PROTEIN"/>
    <property type="match status" value="1"/>
</dbReference>
<keyword evidence="2" id="KW-0812">Transmembrane</keyword>
<feature type="region of interest" description="Disordered" evidence="1">
    <location>
        <begin position="255"/>
        <end position="275"/>
    </location>
</feature>
<comment type="caution">
    <text evidence="4">The sequence shown here is derived from an EMBL/GenBank/DDBJ whole genome shotgun (WGS) entry which is preliminary data.</text>
</comment>
<feature type="region of interest" description="Disordered" evidence="1">
    <location>
        <begin position="181"/>
        <end position="205"/>
    </location>
</feature>
<name>A0A8J5HF38_ZINOF</name>
<protein>
    <recommendedName>
        <fullName evidence="3">DUF4408 domain-containing protein</fullName>
    </recommendedName>
</protein>
<evidence type="ECO:0000259" key="3">
    <source>
        <dbReference type="Pfam" id="PF14364"/>
    </source>
</evidence>
<keyword evidence="2" id="KW-0472">Membrane</keyword>
<dbReference type="PANTHER" id="PTHR33098">
    <property type="entry name" value="COTTON FIBER (DUF761)"/>
    <property type="match status" value="1"/>
</dbReference>
<dbReference type="InterPro" id="IPR025520">
    <property type="entry name" value="DUF4408"/>
</dbReference>
<evidence type="ECO:0000256" key="2">
    <source>
        <dbReference type="SAM" id="Phobius"/>
    </source>
</evidence>
<dbReference type="AlphaFoldDB" id="A0A8J5HF38"/>
<keyword evidence="2" id="KW-1133">Transmembrane helix</keyword>
<accession>A0A8J5HF38</accession>
<evidence type="ECO:0000256" key="1">
    <source>
        <dbReference type="SAM" id="MobiDB-lite"/>
    </source>
</evidence>
<proteinExistence type="predicted"/>
<gene>
    <name evidence="4" type="ORF">ZIOFF_020127</name>
</gene>
<evidence type="ECO:0000313" key="4">
    <source>
        <dbReference type="EMBL" id="KAG6522970.1"/>
    </source>
</evidence>
<reference evidence="4 5" key="1">
    <citation type="submission" date="2020-08" db="EMBL/GenBank/DDBJ databases">
        <title>Plant Genome Project.</title>
        <authorList>
            <person name="Zhang R.-G."/>
        </authorList>
    </citation>
    <scope>NUCLEOTIDE SEQUENCE [LARGE SCALE GENOMIC DNA]</scope>
    <source>
        <tissue evidence="4">Rhizome</tissue>
    </source>
</reference>
<organism evidence="4 5">
    <name type="scientific">Zingiber officinale</name>
    <name type="common">Ginger</name>
    <name type="synonym">Amomum zingiber</name>
    <dbReference type="NCBI Taxonomy" id="94328"/>
    <lineage>
        <taxon>Eukaryota</taxon>
        <taxon>Viridiplantae</taxon>
        <taxon>Streptophyta</taxon>
        <taxon>Embryophyta</taxon>
        <taxon>Tracheophyta</taxon>
        <taxon>Spermatophyta</taxon>
        <taxon>Magnoliopsida</taxon>
        <taxon>Liliopsida</taxon>
        <taxon>Zingiberales</taxon>
        <taxon>Zingiberaceae</taxon>
        <taxon>Zingiber</taxon>
    </lineage>
</organism>
<dbReference type="Pfam" id="PF05553">
    <property type="entry name" value="DUF761"/>
    <property type="match status" value="1"/>
</dbReference>